<dbReference type="GO" id="GO:0051301">
    <property type="term" value="P:cell division"/>
    <property type="evidence" value="ECO:0007669"/>
    <property type="project" value="UniProtKB-KW"/>
</dbReference>
<dbReference type="HAMAP" id="MF_00303">
    <property type="entry name" value="Trigger_factor_Tig"/>
    <property type="match status" value="1"/>
</dbReference>
<sequence>MDISVQDITSVDKEIIISANREDLEPKFDEAYKKYKSQIQMPGFRPGKVPLNIIKKRFGDEIEQEEINKYVQEVFENEVIPEYEPVGETQMLDLSWENDELEAKFKIGSAPEVELADLSEIEVDRLVHDVTDEEVDEELNRILENQGNWETVDEEITEDCKVTVDVIHLDDDGEPVEGEKDEDQEIDLRKDEFKEFKDDLVGNKAGDEVDVEIGHDDHSHNFHLVIKKVQKPHKAKLTDEFAKQQTDGEAKNVDEFKSLIKSRIQNYYDQSADDLFKNDVIDSLVEAHDFEVPEVFLEQVKNRYVQRVAQQSGGELPADFDEEEYKENIKDRALRDAKWTFINNELQEKFDDIEIKPEDVDEYLQAEAARYGVTIDQMRNMFAQNPQQLESLRNSIREDKVFDKLKDEVKISEIDKDEYQEKYDEKVKAKEKAAAK</sequence>
<evidence type="ECO:0000259" key="11">
    <source>
        <dbReference type="Pfam" id="PF05697"/>
    </source>
</evidence>
<comment type="similarity">
    <text evidence="2 9">Belongs to the FKBP-type PPIase family. Tig subfamily.</text>
</comment>
<proteinExistence type="inferred from homology"/>
<dbReference type="SUPFAM" id="SSF102735">
    <property type="entry name" value="Trigger factor ribosome-binding domain"/>
    <property type="match status" value="1"/>
</dbReference>
<dbReference type="PIRSF" id="PIRSF003095">
    <property type="entry name" value="Trigger_factor"/>
    <property type="match status" value="1"/>
</dbReference>
<gene>
    <name evidence="9 13" type="primary">tig</name>
    <name evidence="13" type="ORF">G3570_13315</name>
</gene>
<reference evidence="13 14" key="1">
    <citation type="submission" date="2020-02" db="EMBL/GenBank/DDBJ databases">
        <title>Balneolaceae bacterium YR4-1, complete genome.</title>
        <authorList>
            <person name="Li Y."/>
            <person name="Wu S."/>
        </authorList>
    </citation>
    <scope>NUCLEOTIDE SEQUENCE [LARGE SCALE GENOMIC DNA]</scope>
    <source>
        <strain evidence="13 14">YR4-1</strain>
    </source>
</reference>
<dbReference type="GO" id="GO:0044183">
    <property type="term" value="F:protein folding chaperone"/>
    <property type="evidence" value="ECO:0007669"/>
    <property type="project" value="TreeGrafter"/>
</dbReference>
<dbReference type="GO" id="GO:0043335">
    <property type="term" value="P:protein unfolding"/>
    <property type="evidence" value="ECO:0007669"/>
    <property type="project" value="TreeGrafter"/>
</dbReference>
<accession>A0A6M1SXA6</accession>
<comment type="subcellular location">
    <subcellularLocation>
        <location evidence="9">Cytoplasm</location>
    </subcellularLocation>
    <text evidence="9">About half TF is bound to the ribosome near the polypeptide exit tunnel while the other half is free in the cytoplasm.</text>
</comment>
<organism evidence="13 14">
    <name type="scientific">Halalkalibaculum roseum</name>
    <dbReference type="NCBI Taxonomy" id="2709311"/>
    <lineage>
        <taxon>Bacteria</taxon>
        <taxon>Pseudomonadati</taxon>
        <taxon>Balneolota</taxon>
        <taxon>Balneolia</taxon>
        <taxon>Balneolales</taxon>
        <taxon>Balneolaceae</taxon>
        <taxon>Halalkalibaculum</taxon>
    </lineage>
</organism>
<dbReference type="GO" id="GO:0003755">
    <property type="term" value="F:peptidyl-prolyl cis-trans isomerase activity"/>
    <property type="evidence" value="ECO:0007669"/>
    <property type="project" value="UniProtKB-UniRule"/>
</dbReference>
<evidence type="ECO:0000313" key="13">
    <source>
        <dbReference type="EMBL" id="NGP77622.1"/>
    </source>
</evidence>
<keyword evidence="9" id="KW-0132">Cell division</keyword>
<evidence type="ECO:0000259" key="12">
    <source>
        <dbReference type="Pfam" id="PF05698"/>
    </source>
</evidence>
<evidence type="ECO:0000256" key="5">
    <source>
        <dbReference type="ARBA" id="ARBA00023110"/>
    </source>
</evidence>
<keyword evidence="10" id="KW-0175">Coiled coil</keyword>
<dbReference type="AlphaFoldDB" id="A0A6M1SXA6"/>
<keyword evidence="9" id="KW-0131">Cell cycle</keyword>
<dbReference type="SUPFAM" id="SSF54534">
    <property type="entry name" value="FKBP-like"/>
    <property type="match status" value="1"/>
</dbReference>
<dbReference type="GO" id="GO:0005737">
    <property type="term" value="C:cytoplasm"/>
    <property type="evidence" value="ECO:0007669"/>
    <property type="project" value="UniProtKB-SubCell"/>
</dbReference>
<evidence type="ECO:0000256" key="4">
    <source>
        <dbReference type="ARBA" id="ARBA00016902"/>
    </source>
</evidence>
<dbReference type="Gene3D" id="3.30.70.1050">
    <property type="entry name" value="Trigger factor ribosome-binding domain"/>
    <property type="match status" value="1"/>
</dbReference>
<dbReference type="Pfam" id="PF05697">
    <property type="entry name" value="Trigger_N"/>
    <property type="match status" value="1"/>
</dbReference>
<comment type="caution">
    <text evidence="13">The sequence shown here is derived from an EMBL/GenBank/DDBJ whole genome shotgun (WGS) entry which is preliminary data.</text>
</comment>
<dbReference type="Pfam" id="PF05698">
    <property type="entry name" value="Trigger_C"/>
    <property type="match status" value="1"/>
</dbReference>
<dbReference type="EMBL" id="JAALLT010000004">
    <property type="protein sequence ID" value="NGP77622.1"/>
    <property type="molecule type" value="Genomic_DNA"/>
</dbReference>
<feature type="domain" description="Trigger factor C-terminal" evidence="12">
    <location>
        <begin position="253"/>
        <end position="406"/>
    </location>
</feature>
<keyword evidence="7 9" id="KW-0413">Isomerase</keyword>
<dbReference type="InterPro" id="IPR008880">
    <property type="entry name" value="Trigger_fac_C"/>
</dbReference>
<feature type="domain" description="Trigger factor ribosome-binding bacterial" evidence="11">
    <location>
        <begin position="1"/>
        <end position="142"/>
    </location>
</feature>
<dbReference type="InterPro" id="IPR027304">
    <property type="entry name" value="Trigger_fact/SurA_dom_sf"/>
</dbReference>
<comment type="catalytic activity">
    <reaction evidence="1 9">
        <text>[protein]-peptidylproline (omega=180) = [protein]-peptidylproline (omega=0)</text>
        <dbReference type="Rhea" id="RHEA:16237"/>
        <dbReference type="Rhea" id="RHEA-COMP:10747"/>
        <dbReference type="Rhea" id="RHEA-COMP:10748"/>
        <dbReference type="ChEBI" id="CHEBI:83833"/>
        <dbReference type="ChEBI" id="CHEBI:83834"/>
        <dbReference type="EC" id="5.2.1.8"/>
    </reaction>
</comment>
<evidence type="ECO:0000313" key="14">
    <source>
        <dbReference type="Proteomes" id="UP000473278"/>
    </source>
</evidence>
<dbReference type="EC" id="5.2.1.8" evidence="3 9"/>
<dbReference type="GO" id="GO:0051083">
    <property type="term" value="P:'de novo' cotranslational protein folding"/>
    <property type="evidence" value="ECO:0007669"/>
    <property type="project" value="TreeGrafter"/>
</dbReference>
<comment type="domain">
    <text evidence="9">Consists of 3 domains; the N-terminus binds the ribosome, the middle domain has PPIase activity, while the C-terminus has intrinsic chaperone activity on its own.</text>
</comment>
<keyword evidence="14" id="KW-1185">Reference proteome</keyword>
<dbReference type="PANTHER" id="PTHR30560:SF3">
    <property type="entry name" value="TRIGGER FACTOR-LIKE PROTEIN TIG, CHLOROPLASTIC"/>
    <property type="match status" value="1"/>
</dbReference>
<evidence type="ECO:0000256" key="2">
    <source>
        <dbReference type="ARBA" id="ARBA00005464"/>
    </source>
</evidence>
<dbReference type="GO" id="GO:0043022">
    <property type="term" value="F:ribosome binding"/>
    <property type="evidence" value="ECO:0007669"/>
    <property type="project" value="TreeGrafter"/>
</dbReference>
<evidence type="ECO:0000256" key="8">
    <source>
        <dbReference type="ARBA" id="ARBA00029986"/>
    </source>
</evidence>
<evidence type="ECO:0000256" key="10">
    <source>
        <dbReference type="SAM" id="Coils"/>
    </source>
</evidence>
<comment type="function">
    <text evidence="9">Involved in protein export. Acts as a chaperone by maintaining the newly synthesized protein in an open conformation. Functions as a peptidyl-prolyl cis-trans isomerase.</text>
</comment>
<evidence type="ECO:0000256" key="7">
    <source>
        <dbReference type="ARBA" id="ARBA00023235"/>
    </source>
</evidence>
<dbReference type="Proteomes" id="UP000473278">
    <property type="component" value="Unassembled WGS sequence"/>
</dbReference>
<evidence type="ECO:0000256" key="6">
    <source>
        <dbReference type="ARBA" id="ARBA00023186"/>
    </source>
</evidence>
<dbReference type="RefSeq" id="WP_165143182.1">
    <property type="nucleotide sequence ID" value="NZ_JAALLT010000004.1"/>
</dbReference>
<dbReference type="InterPro" id="IPR036611">
    <property type="entry name" value="Trigger_fac_ribosome-bd_sf"/>
</dbReference>
<keyword evidence="5 9" id="KW-0697">Rotamase</keyword>
<dbReference type="NCBIfam" id="TIGR00115">
    <property type="entry name" value="tig"/>
    <property type="match status" value="1"/>
</dbReference>
<dbReference type="InterPro" id="IPR037041">
    <property type="entry name" value="Trigger_fac_C_sf"/>
</dbReference>
<keyword evidence="9" id="KW-0963">Cytoplasm</keyword>
<dbReference type="InterPro" id="IPR046357">
    <property type="entry name" value="PPIase_dom_sf"/>
</dbReference>
<keyword evidence="6 9" id="KW-0143">Chaperone</keyword>
<dbReference type="SUPFAM" id="SSF109998">
    <property type="entry name" value="Triger factor/SurA peptide-binding domain-like"/>
    <property type="match status" value="1"/>
</dbReference>
<evidence type="ECO:0000256" key="9">
    <source>
        <dbReference type="HAMAP-Rule" id="MF_00303"/>
    </source>
</evidence>
<evidence type="ECO:0000256" key="1">
    <source>
        <dbReference type="ARBA" id="ARBA00000971"/>
    </source>
</evidence>
<evidence type="ECO:0000256" key="3">
    <source>
        <dbReference type="ARBA" id="ARBA00013194"/>
    </source>
</evidence>
<feature type="coiled-coil region" evidence="10">
    <location>
        <begin position="402"/>
        <end position="436"/>
    </location>
</feature>
<protein>
    <recommendedName>
        <fullName evidence="4 9">Trigger factor</fullName>
        <shortName evidence="9">TF</shortName>
        <ecNumber evidence="3 9">5.2.1.8</ecNumber>
    </recommendedName>
    <alternativeName>
        <fullName evidence="8 9">PPIase</fullName>
    </alternativeName>
</protein>
<dbReference type="InterPro" id="IPR005215">
    <property type="entry name" value="Trig_fac"/>
</dbReference>
<dbReference type="Gene3D" id="3.10.50.40">
    <property type="match status" value="1"/>
</dbReference>
<dbReference type="GO" id="GO:0015031">
    <property type="term" value="P:protein transport"/>
    <property type="evidence" value="ECO:0007669"/>
    <property type="project" value="UniProtKB-UniRule"/>
</dbReference>
<dbReference type="PANTHER" id="PTHR30560">
    <property type="entry name" value="TRIGGER FACTOR CHAPERONE AND PEPTIDYL-PROLYL CIS/TRANS ISOMERASE"/>
    <property type="match status" value="1"/>
</dbReference>
<dbReference type="Gene3D" id="1.10.3120.10">
    <property type="entry name" value="Trigger factor, C-terminal domain"/>
    <property type="match status" value="1"/>
</dbReference>
<name>A0A6M1SXA6_9BACT</name>
<dbReference type="InterPro" id="IPR008881">
    <property type="entry name" value="Trigger_fac_ribosome-bd_bac"/>
</dbReference>